<evidence type="ECO:0000313" key="3">
    <source>
        <dbReference type="EMBL" id="WPH03592.1"/>
    </source>
</evidence>
<dbReference type="InterPro" id="IPR000719">
    <property type="entry name" value="Prot_kinase_dom"/>
</dbReference>
<evidence type="ECO:0000256" key="1">
    <source>
        <dbReference type="ARBA" id="ARBA00012513"/>
    </source>
</evidence>
<accession>A0AAQ3M9W5</accession>
<reference evidence="3 4" key="1">
    <citation type="submission" date="2023-11" db="EMBL/GenBank/DDBJ databases">
        <title>An acidophilic fungus is an integral part of prey digestion in a carnivorous sundew plant.</title>
        <authorList>
            <person name="Tsai I.J."/>
        </authorList>
    </citation>
    <scope>NUCLEOTIDE SEQUENCE [LARGE SCALE GENOMIC DNA]</scope>
    <source>
        <strain evidence="3">169a</strain>
    </source>
</reference>
<dbReference type="InterPro" id="IPR011009">
    <property type="entry name" value="Kinase-like_dom_sf"/>
</dbReference>
<dbReference type="EMBL" id="CP138590">
    <property type="protein sequence ID" value="WPH03592.1"/>
    <property type="molecule type" value="Genomic_DNA"/>
</dbReference>
<dbReference type="GO" id="GO:0004674">
    <property type="term" value="F:protein serine/threonine kinase activity"/>
    <property type="evidence" value="ECO:0007669"/>
    <property type="project" value="UniProtKB-EC"/>
</dbReference>
<dbReference type="Proteomes" id="UP001303373">
    <property type="component" value="Chromosome 11"/>
</dbReference>
<keyword evidence="4" id="KW-1185">Reference proteome</keyword>
<dbReference type="InterPro" id="IPR050235">
    <property type="entry name" value="CK1_Ser-Thr_kinase"/>
</dbReference>
<feature type="domain" description="Protein kinase" evidence="2">
    <location>
        <begin position="2"/>
        <end position="118"/>
    </location>
</feature>
<organism evidence="3 4">
    <name type="scientific">Acrodontium crateriforme</name>
    <dbReference type="NCBI Taxonomy" id="150365"/>
    <lineage>
        <taxon>Eukaryota</taxon>
        <taxon>Fungi</taxon>
        <taxon>Dikarya</taxon>
        <taxon>Ascomycota</taxon>
        <taxon>Pezizomycotina</taxon>
        <taxon>Dothideomycetes</taxon>
        <taxon>Dothideomycetidae</taxon>
        <taxon>Mycosphaerellales</taxon>
        <taxon>Teratosphaeriaceae</taxon>
        <taxon>Acrodontium</taxon>
    </lineage>
</organism>
<proteinExistence type="predicted"/>
<dbReference type="SUPFAM" id="SSF56112">
    <property type="entry name" value="Protein kinase-like (PK-like)"/>
    <property type="match status" value="1"/>
</dbReference>
<name>A0AAQ3M9W5_9PEZI</name>
<dbReference type="Gene3D" id="1.10.510.10">
    <property type="entry name" value="Transferase(Phosphotransferase) domain 1"/>
    <property type="match status" value="1"/>
</dbReference>
<dbReference type="PANTHER" id="PTHR11909">
    <property type="entry name" value="CASEIN KINASE-RELATED"/>
    <property type="match status" value="1"/>
</dbReference>
<dbReference type="GO" id="GO:0005524">
    <property type="term" value="F:ATP binding"/>
    <property type="evidence" value="ECO:0007669"/>
    <property type="project" value="InterPro"/>
</dbReference>
<dbReference type="AlphaFoldDB" id="A0AAQ3M9W5"/>
<dbReference type="InterPro" id="IPR008271">
    <property type="entry name" value="Ser/Thr_kinase_AS"/>
</dbReference>
<dbReference type="EC" id="2.7.11.1" evidence="1"/>
<gene>
    <name evidence="3" type="ORF">R9X50_00647400</name>
</gene>
<sequence>MILDQLLSRLKAIHSNGLVHRDMKPSNCLTGVGKYGNIIYISDFSLAREPRDNVPDLPPESRARLMGTARFASTRGHFGQEQSAWDDLESLGYMMIYFLAGRLPWQGIDADDVNEHDRLVFLRKQSMTPAKMCSGFPKDVRNS</sequence>
<dbReference type="PROSITE" id="PS00108">
    <property type="entry name" value="PROTEIN_KINASE_ST"/>
    <property type="match status" value="1"/>
</dbReference>
<evidence type="ECO:0000313" key="4">
    <source>
        <dbReference type="Proteomes" id="UP001303373"/>
    </source>
</evidence>
<evidence type="ECO:0000259" key="2">
    <source>
        <dbReference type="Pfam" id="PF00069"/>
    </source>
</evidence>
<dbReference type="Pfam" id="PF00069">
    <property type="entry name" value="Pkinase"/>
    <property type="match status" value="1"/>
</dbReference>
<protein>
    <recommendedName>
        <fullName evidence="1">non-specific serine/threonine protein kinase</fullName>
        <ecNumber evidence="1">2.7.11.1</ecNumber>
    </recommendedName>
</protein>